<sequence>MENQVVIVGAGIIGLATALHLQKFGYQVTVVDKNGIGAGASFGNAGHFATEQVFPLADPELLLKVPQMLCDPLGPFRIKFNYFYKAIPWFVRFMREMLPEKRIKNSTSIAVLNSQAIKEMQILLEYCNRPELIQQNGSFLVFESTPVKEVERKYQAYKSTGIPVTFLTSKDLHELEPSLSPDIQFALYFTDTAHTPDPKLICEALAAKVIENGGEIRQLDVTEINFQHEQVLLNGNASFKAKRVTLKAEKAVIAAGAWSKSLLEDLGYKVPLEAERGYHLMLNHHSQLKRPVTSYERKCIITPMTEGTRIAGMVEFGGMELEATKGISNRFLVHGKALLPELKSISSSDEQEEWMGFRPSLPDSLPVFGSTKHENVFVNFGHQHLGLTWSAITGKLVAQKMSDQKVDFDLTPYNINRF</sequence>
<dbReference type="RefSeq" id="WP_121840809.1">
    <property type="nucleotide sequence ID" value="NZ_ML014877.1"/>
</dbReference>
<dbReference type="PANTHER" id="PTHR13847:SF289">
    <property type="entry name" value="GLYCINE OXIDASE"/>
    <property type="match status" value="1"/>
</dbReference>
<evidence type="ECO:0000313" key="3">
    <source>
        <dbReference type="EMBL" id="RLV57857.1"/>
    </source>
</evidence>
<proteinExistence type="predicted"/>
<dbReference type="OrthoDB" id="9805337at2"/>
<dbReference type="Pfam" id="PF01266">
    <property type="entry name" value="DAO"/>
    <property type="match status" value="1"/>
</dbReference>
<organism evidence="3 4">
    <name type="scientific">Parashewanella curva</name>
    <dbReference type="NCBI Taxonomy" id="2338552"/>
    <lineage>
        <taxon>Bacteria</taxon>
        <taxon>Pseudomonadati</taxon>
        <taxon>Pseudomonadota</taxon>
        <taxon>Gammaproteobacteria</taxon>
        <taxon>Alteromonadales</taxon>
        <taxon>Shewanellaceae</taxon>
        <taxon>Parashewanella</taxon>
    </lineage>
</organism>
<dbReference type="Gene3D" id="3.30.9.10">
    <property type="entry name" value="D-Amino Acid Oxidase, subunit A, domain 2"/>
    <property type="match status" value="1"/>
</dbReference>
<dbReference type="Proteomes" id="UP000281474">
    <property type="component" value="Unassembled WGS sequence"/>
</dbReference>
<dbReference type="GO" id="GO:0016491">
    <property type="term" value="F:oxidoreductase activity"/>
    <property type="evidence" value="ECO:0007669"/>
    <property type="project" value="UniProtKB-KW"/>
</dbReference>
<dbReference type="InterPro" id="IPR036188">
    <property type="entry name" value="FAD/NAD-bd_sf"/>
</dbReference>
<gene>
    <name evidence="3" type="ORF">D5018_20325</name>
</gene>
<dbReference type="PANTHER" id="PTHR13847">
    <property type="entry name" value="SARCOSINE DEHYDROGENASE-RELATED"/>
    <property type="match status" value="1"/>
</dbReference>
<feature type="domain" description="FAD dependent oxidoreductase" evidence="2">
    <location>
        <begin position="5"/>
        <end position="399"/>
    </location>
</feature>
<dbReference type="SUPFAM" id="SSF51905">
    <property type="entry name" value="FAD/NAD(P)-binding domain"/>
    <property type="match status" value="1"/>
</dbReference>
<evidence type="ECO:0000259" key="2">
    <source>
        <dbReference type="Pfam" id="PF01266"/>
    </source>
</evidence>
<protein>
    <submittedName>
        <fullName evidence="3">FAD-binding oxidoreductase</fullName>
    </submittedName>
</protein>
<accession>A0A3L8PR48</accession>
<dbReference type="AlphaFoldDB" id="A0A3L8PR48"/>
<dbReference type="InterPro" id="IPR006076">
    <property type="entry name" value="FAD-dep_OxRdtase"/>
</dbReference>
<dbReference type="EMBL" id="QZEI01000128">
    <property type="protein sequence ID" value="RLV57857.1"/>
    <property type="molecule type" value="Genomic_DNA"/>
</dbReference>
<keyword evidence="4" id="KW-1185">Reference proteome</keyword>
<dbReference type="GO" id="GO:0005737">
    <property type="term" value="C:cytoplasm"/>
    <property type="evidence" value="ECO:0007669"/>
    <property type="project" value="TreeGrafter"/>
</dbReference>
<reference evidence="3 4" key="1">
    <citation type="submission" date="2018-09" db="EMBL/GenBank/DDBJ databases">
        <title>Phylogeny of the Shewanellaceae, and recommendation for two new genera, Pseudoshewanella and Parashewanella.</title>
        <authorList>
            <person name="Wang G."/>
        </authorList>
    </citation>
    <scope>NUCLEOTIDE SEQUENCE [LARGE SCALE GENOMIC DNA]</scope>
    <source>
        <strain evidence="3 4">C51</strain>
    </source>
</reference>
<dbReference type="Gene3D" id="3.50.50.60">
    <property type="entry name" value="FAD/NAD(P)-binding domain"/>
    <property type="match status" value="2"/>
</dbReference>
<name>A0A3L8PR48_9GAMM</name>
<dbReference type="SUPFAM" id="SSF54373">
    <property type="entry name" value="FAD-linked reductases, C-terminal domain"/>
    <property type="match status" value="1"/>
</dbReference>
<evidence type="ECO:0000256" key="1">
    <source>
        <dbReference type="ARBA" id="ARBA00023002"/>
    </source>
</evidence>
<comment type="caution">
    <text evidence="3">The sequence shown here is derived from an EMBL/GenBank/DDBJ whole genome shotgun (WGS) entry which is preliminary data.</text>
</comment>
<evidence type="ECO:0000313" key="4">
    <source>
        <dbReference type="Proteomes" id="UP000281474"/>
    </source>
</evidence>
<keyword evidence="1" id="KW-0560">Oxidoreductase</keyword>